<dbReference type="AlphaFoldDB" id="A0A1G8X3X4"/>
<dbReference type="Pfam" id="PF08787">
    <property type="entry name" value="Alginate_lyase2"/>
    <property type="match status" value="1"/>
</dbReference>
<keyword evidence="2" id="KW-0456">Lyase</keyword>
<dbReference type="GO" id="GO:0016829">
    <property type="term" value="F:lyase activity"/>
    <property type="evidence" value="ECO:0007669"/>
    <property type="project" value="UniProtKB-KW"/>
</dbReference>
<evidence type="ECO:0000313" key="2">
    <source>
        <dbReference type="EMBL" id="SDJ85047.1"/>
    </source>
</evidence>
<dbReference type="SUPFAM" id="SSF49899">
    <property type="entry name" value="Concanavalin A-like lectins/glucanases"/>
    <property type="match status" value="1"/>
</dbReference>
<dbReference type="STRING" id="137658.SAMN05216186_10366"/>
<dbReference type="InterPro" id="IPR014895">
    <property type="entry name" value="Alginate_lyase_2"/>
</dbReference>
<keyword evidence="3" id="KW-1185">Reference proteome</keyword>
<evidence type="ECO:0000259" key="1">
    <source>
        <dbReference type="Pfam" id="PF08787"/>
    </source>
</evidence>
<dbReference type="RefSeq" id="WP_084333702.1">
    <property type="nucleotide sequence ID" value="NZ_CBKZNZ010000104.1"/>
</dbReference>
<sequence>MIDLTPWNLAVPTPGEPTIISTAQLSNGYRSRYFYPSDDGGIVFWVPVNGSHTEDARYPRTELRQTQSDGTLSFWGYQGADNYLRAILAVNKVPSKGKIVIGQIHSEDVSGSQNDPLLKLQYHYKDGIGRVEALLRKYPGDREVQNIPIATNVQLKERFKYTINLSPDGMLSIKIHSDDGDYGLITRQVSARWSVQSLYFKAGAYIQDNYGPSDEGGKVTFYDLDLIQH</sequence>
<dbReference type="InterPro" id="IPR013320">
    <property type="entry name" value="ConA-like_dom_sf"/>
</dbReference>
<evidence type="ECO:0000313" key="3">
    <source>
        <dbReference type="Proteomes" id="UP000198706"/>
    </source>
</evidence>
<protein>
    <submittedName>
        <fullName evidence="2">Alginate lyase</fullName>
    </submittedName>
</protein>
<dbReference type="Gene3D" id="2.60.120.200">
    <property type="match status" value="1"/>
</dbReference>
<name>A0A1G8X3X4_9PSED</name>
<dbReference type="Proteomes" id="UP000198706">
    <property type="component" value="Unassembled WGS sequence"/>
</dbReference>
<organism evidence="2 3">
    <name type="scientific">Pseudomonas indica</name>
    <dbReference type="NCBI Taxonomy" id="137658"/>
    <lineage>
        <taxon>Bacteria</taxon>
        <taxon>Pseudomonadati</taxon>
        <taxon>Pseudomonadota</taxon>
        <taxon>Gammaproteobacteria</taxon>
        <taxon>Pseudomonadales</taxon>
        <taxon>Pseudomonadaceae</taxon>
        <taxon>Pseudomonas</taxon>
    </lineage>
</organism>
<gene>
    <name evidence="2" type="ORF">SAMN05216186_10366</name>
</gene>
<dbReference type="EMBL" id="FNFD01000003">
    <property type="protein sequence ID" value="SDJ85047.1"/>
    <property type="molecule type" value="Genomic_DNA"/>
</dbReference>
<reference evidence="2 3" key="1">
    <citation type="submission" date="2016-10" db="EMBL/GenBank/DDBJ databases">
        <authorList>
            <person name="de Groot N.N."/>
        </authorList>
    </citation>
    <scope>NUCLEOTIDE SEQUENCE [LARGE SCALE GENOMIC DNA]</scope>
    <source>
        <strain evidence="2 3">JCM 21544</strain>
    </source>
</reference>
<proteinExistence type="predicted"/>
<feature type="domain" description="Alginate lyase 2" evidence="1">
    <location>
        <begin position="2"/>
        <end position="226"/>
    </location>
</feature>
<accession>A0A1G8X3X4</accession>